<feature type="domain" description="LptD C-terminal" evidence="6">
    <location>
        <begin position="270"/>
        <end position="635"/>
    </location>
</feature>
<evidence type="ECO:0000313" key="9">
    <source>
        <dbReference type="Proteomes" id="UP000011717"/>
    </source>
</evidence>
<evidence type="ECO:0000259" key="7">
    <source>
        <dbReference type="Pfam" id="PF19838"/>
    </source>
</evidence>
<dbReference type="InterPro" id="IPR050218">
    <property type="entry name" value="LptD"/>
</dbReference>
<gene>
    <name evidence="4" type="primary">lptD</name>
    <name evidence="8" type="ORF">C725_0296</name>
</gene>
<dbReference type="GO" id="GO:1990351">
    <property type="term" value="C:transporter complex"/>
    <property type="evidence" value="ECO:0007669"/>
    <property type="project" value="TreeGrafter"/>
</dbReference>
<proteinExistence type="inferred from homology"/>
<keyword evidence="9" id="KW-1185">Reference proteome</keyword>
<dbReference type="GO" id="GO:0015920">
    <property type="term" value="P:lipopolysaccharide transport"/>
    <property type="evidence" value="ECO:0007669"/>
    <property type="project" value="InterPro"/>
</dbReference>
<dbReference type="RefSeq" id="WP_008599697.1">
    <property type="nucleotide sequence ID" value="NZ_AMRV01000001.1"/>
</dbReference>
<accession>M2TRH4</accession>
<dbReference type="InterPro" id="IPR005653">
    <property type="entry name" value="OstA-like_N"/>
</dbReference>
<comment type="subunit">
    <text evidence="4">Component of the lipopolysaccharide transport and assembly complex.</text>
</comment>
<keyword evidence="2 4" id="KW-0472">Membrane</keyword>
<sequence length="708" mass="78711">MTVDDTDETLPVEFAADAMSYDENAQIVRATGNVVVVRGSYRLNAEEVVYDRNSGIVTARGDVRVIDAIGNEVFAGEVELDDELRDGAIDGFLLALEGGGRLAAAKGTRTGGISVLDRAVYSPCNVVGEGGCPKEPLWQIKAVSITHDPEAHRIRYKDARFELFGVPILWLPSLSHSDSADARASGLLIPSLRIDNNNGVSLRQPYFFALNDSSDLTIAPTVYTEVLPALSAEYRKLTSRGPFSVGGIVTYSDTETFTRNGNDYTLHDDIRGYFYGNGQFNFDENWRTTFGVRLTTDDTFLRRYDISRDTTLRNFARVERFGSEAYLNVEAWAFQGLALDDEQGTIPIALPIADFRYTPGQELAGGRVSVEASTATITRTDGMDSFRLSAGGQWQASTITPFGQKITATALLRSDTYRTNDSALAEIPSYAGEEGWESRFIPAAAIDMTWPLAGPAFGGTQLITPRVQISASPHGVNDGIPNEDSRAVDLETSNLFDISRFPGHDRWEGGPRVTYGVSYRLDRPRWLIEAEVGQSYSLDDQPSSLPEGTGFAERFSDLVGRNTLRIGRRFDIVHRYRLDKDSLKLRRNEIDLTLGGRRDYVTLGYLKLDRDIGLEDLADREEARAGGRLQMTRYWSVFGSLIVDLTNEAEDPLSLANGFDPIRHRVGFQYEDECFRFGLTWRRDYSEIQDFQRGNTFLFNVALKNIGG</sequence>
<dbReference type="Proteomes" id="UP000011717">
    <property type="component" value="Unassembled WGS sequence"/>
</dbReference>
<feature type="domain" description="Organic solvent tolerance-like N-terminal" evidence="5">
    <location>
        <begin position="16"/>
        <end position="87"/>
    </location>
</feature>
<comment type="caution">
    <text evidence="4">Lacks conserved residue(s) required for the propagation of feature annotation.</text>
</comment>
<dbReference type="InterPro" id="IPR045659">
    <property type="entry name" value="LptD_2"/>
</dbReference>
<dbReference type="PATRIC" id="fig|1234595.3.peg.296"/>
<comment type="caution">
    <text evidence="8">The sequence shown here is derived from an EMBL/GenBank/DDBJ whole genome shotgun (WGS) entry which is preliminary data.</text>
</comment>
<dbReference type="Pfam" id="PF19838">
    <property type="entry name" value="LptD_2"/>
    <property type="match status" value="1"/>
</dbReference>
<keyword evidence="3 4" id="KW-0998">Cell outer membrane</keyword>
<organism evidence="8 9">
    <name type="scientific">Pacificimonas flava</name>
    <dbReference type="NCBI Taxonomy" id="1234595"/>
    <lineage>
        <taxon>Bacteria</taxon>
        <taxon>Pseudomonadati</taxon>
        <taxon>Pseudomonadota</taxon>
        <taxon>Alphaproteobacteria</taxon>
        <taxon>Sphingomonadales</taxon>
        <taxon>Sphingosinicellaceae</taxon>
        <taxon>Pacificimonas</taxon>
    </lineage>
</organism>
<evidence type="ECO:0000256" key="3">
    <source>
        <dbReference type="ARBA" id="ARBA00023237"/>
    </source>
</evidence>
<reference evidence="8 9" key="1">
    <citation type="journal article" date="2013" name="Genome Announc.">
        <title>Draft Genome Sequence of Strain JLT2015T, Belonging to the Family Sphingomonadaceae of the Alphaproteobacteria.</title>
        <authorList>
            <person name="Tang K."/>
            <person name="Liu K."/>
            <person name="Li S."/>
            <person name="Jiao N."/>
        </authorList>
    </citation>
    <scope>NUCLEOTIDE SEQUENCE [LARGE SCALE GENOMIC DNA]</scope>
    <source>
        <strain evidence="8 9">JLT2015</strain>
    </source>
</reference>
<name>M2TRH4_9SPHN</name>
<evidence type="ECO:0000259" key="5">
    <source>
        <dbReference type="Pfam" id="PF03968"/>
    </source>
</evidence>
<dbReference type="PANTHER" id="PTHR30189">
    <property type="entry name" value="LPS-ASSEMBLY PROTEIN"/>
    <property type="match status" value="1"/>
</dbReference>
<evidence type="ECO:0000259" key="6">
    <source>
        <dbReference type="Pfam" id="PF04453"/>
    </source>
</evidence>
<dbReference type="GO" id="GO:0043165">
    <property type="term" value="P:Gram-negative-bacterium-type cell outer membrane assembly"/>
    <property type="evidence" value="ECO:0007669"/>
    <property type="project" value="UniProtKB-UniRule"/>
</dbReference>
<evidence type="ECO:0000256" key="4">
    <source>
        <dbReference type="HAMAP-Rule" id="MF_01411"/>
    </source>
</evidence>
<dbReference type="OrthoDB" id="9760225at2"/>
<dbReference type="GO" id="GO:0009279">
    <property type="term" value="C:cell outer membrane"/>
    <property type="evidence" value="ECO:0007669"/>
    <property type="project" value="UniProtKB-SubCell"/>
</dbReference>
<dbReference type="InterPro" id="IPR020889">
    <property type="entry name" value="LipoPS_assembly_LptD"/>
</dbReference>
<dbReference type="HAMAP" id="MF_01411">
    <property type="entry name" value="LPS_assembly_LptD"/>
    <property type="match status" value="1"/>
</dbReference>
<dbReference type="Pfam" id="PF04453">
    <property type="entry name" value="LptD"/>
    <property type="match status" value="1"/>
</dbReference>
<comment type="subcellular location">
    <subcellularLocation>
        <location evidence="4">Cell outer membrane</location>
    </subcellularLocation>
</comment>
<dbReference type="Pfam" id="PF03968">
    <property type="entry name" value="LptD_N"/>
    <property type="match status" value="1"/>
</dbReference>
<keyword evidence="1 4" id="KW-0732">Signal</keyword>
<comment type="similarity">
    <text evidence="4">Belongs to the LptD family.</text>
</comment>
<feature type="domain" description="LPS-assembly protein LptD central" evidence="7">
    <location>
        <begin position="160"/>
        <end position="226"/>
    </location>
</feature>
<evidence type="ECO:0000256" key="2">
    <source>
        <dbReference type="ARBA" id="ARBA00023136"/>
    </source>
</evidence>
<dbReference type="AlphaFoldDB" id="M2TRH4"/>
<comment type="function">
    <text evidence="4">Involved in the assembly of lipopolysaccharide (LPS) at the surface of the outer membrane.</text>
</comment>
<dbReference type="Gene3D" id="2.60.450.10">
    <property type="entry name" value="Lipopolysaccharide (LPS) transport protein A like domain"/>
    <property type="match status" value="1"/>
</dbReference>
<protein>
    <recommendedName>
        <fullName evidence="4">LPS-assembly protein LptD</fullName>
    </recommendedName>
</protein>
<dbReference type="InterPro" id="IPR007543">
    <property type="entry name" value="LptD_C"/>
</dbReference>
<evidence type="ECO:0000313" key="8">
    <source>
        <dbReference type="EMBL" id="EMD84366.1"/>
    </source>
</evidence>
<evidence type="ECO:0000256" key="1">
    <source>
        <dbReference type="ARBA" id="ARBA00022729"/>
    </source>
</evidence>
<dbReference type="PANTHER" id="PTHR30189:SF1">
    <property type="entry name" value="LPS-ASSEMBLY PROTEIN LPTD"/>
    <property type="match status" value="1"/>
</dbReference>
<dbReference type="EMBL" id="AMRV01000001">
    <property type="protein sequence ID" value="EMD84366.1"/>
    <property type="molecule type" value="Genomic_DNA"/>
</dbReference>